<sequence>MKSFTDGMQYLDAQFKKLELPDTHYTDIEFEECLFEDCDFSRAKFKQCKFINCDFIRCNLSLIDLTGSKLFGATFQESKLIGVDWTKATWPVYHLDFELKFQRCILNDSSFFGLTLNELIADACKLHEVDFREGDFRKSTLSGCDFTHSLFMNTNLENVDFSESTDFAINVLENKVKGARFSRYEASSLLELLGIELVD</sequence>
<protein>
    <submittedName>
        <fullName evidence="1">Pentapeptide repeat-containing protein</fullName>
    </submittedName>
</protein>
<evidence type="ECO:0000313" key="1">
    <source>
        <dbReference type="EMBL" id="QEW08544.1"/>
    </source>
</evidence>
<accession>A0A5J6LJ27</accession>
<dbReference type="KEGG" id="nik:F5I99_09190"/>
<evidence type="ECO:0000313" key="2">
    <source>
        <dbReference type="Proteomes" id="UP000325606"/>
    </source>
</evidence>
<name>A0A5J6LJ27_9GAMM</name>
<organism evidence="1 2">
    <name type="scientific">Nitrincola iocasae</name>
    <dbReference type="NCBI Taxonomy" id="2614693"/>
    <lineage>
        <taxon>Bacteria</taxon>
        <taxon>Pseudomonadati</taxon>
        <taxon>Pseudomonadota</taxon>
        <taxon>Gammaproteobacteria</taxon>
        <taxon>Oceanospirillales</taxon>
        <taxon>Oceanospirillaceae</taxon>
        <taxon>Nitrincola</taxon>
    </lineage>
</organism>
<dbReference type="PANTHER" id="PTHR42999:SF1">
    <property type="entry name" value="PENTAPEPTIDE REPEAT-CONTAINING PROTEIN"/>
    <property type="match status" value="1"/>
</dbReference>
<dbReference type="Gene3D" id="2.160.20.80">
    <property type="entry name" value="E3 ubiquitin-protein ligase SopA"/>
    <property type="match status" value="1"/>
</dbReference>
<dbReference type="InterPro" id="IPR052949">
    <property type="entry name" value="PA_immunity-related"/>
</dbReference>
<proteinExistence type="predicted"/>
<gene>
    <name evidence="1" type="ORF">F5I99_09190</name>
</gene>
<dbReference type="Pfam" id="PF13599">
    <property type="entry name" value="Pentapeptide_4"/>
    <property type="match status" value="2"/>
</dbReference>
<reference evidence="1 2" key="1">
    <citation type="submission" date="2019-09" db="EMBL/GenBank/DDBJ databases">
        <title>Nitrincola iocasae sp. nov., a bacterium isolated from the sediment collected at a cold seep field in South China Sea.</title>
        <authorList>
            <person name="Zhang H."/>
            <person name="Wang H."/>
            <person name="Li C."/>
        </authorList>
    </citation>
    <scope>NUCLEOTIDE SEQUENCE [LARGE SCALE GENOMIC DNA]</scope>
    <source>
        <strain evidence="1 2">KXZD1103</strain>
    </source>
</reference>
<keyword evidence="2" id="KW-1185">Reference proteome</keyword>
<dbReference type="PANTHER" id="PTHR42999">
    <property type="entry name" value="ANTIBIOTIC RESISTANCE PROTEIN MCBG"/>
    <property type="match status" value="1"/>
</dbReference>
<dbReference type="AlphaFoldDB" id="A0A5J6LJ27"/>
<dbReference type="SUPFAM" id="SSF141571">
    <property type="entry name" value="Pentapeptide repeat-like"/>
    <property type="match status" value="1"/>
</dbReference>
<dbReference type="Proteomes" id="UP000325606">
    <property type="component" value="Chromosome"/>
</dbReference>
<dbReference type="EMBL" id="CP044222">
    <property type="protein sequence ID" value="QEW08544.1"/>
    <property type="molecule type" value="Genomic_DNA"/>
</dbReference>
<dbReference type="InterPro" id="IPR001646">
    <property type="entry name" value="5peptide_repeat"/>
</dbReference>